<dbReference type="InterPro" id="IPR038731">
    <property type="entry name" value="RgtA/B/C-like"/>
</dbReference>
<comment type="subcellular location">
    <subcellularLocation>
        <location evidence="1">Cell membrane</location>
        <topology evidence="1">Multi-pass membrane protein</topology>
    </subcellularLocation>
</comment>
<evidence type="ECO:0000256" key="3">
    <source>
        <dbReference type="ARBA" id="ARBA00022676"/>
    </source>
</evidence>
<evidence type="ECO:0000256" key="2">
    <source>
        <dbReference type="ARBA" id="ARBA00022475"/>
    </source>
</evidence>
<keyword evidence="6 8" id="KW-1133">Transmembrane helix</keyword>
<feature type="domain" description="Glycosyltransferase RgtA/B/C/D-like" evidence="9">
    <location>
        <begin position="76"/>
        <end position="231"/>
    </location>
</feature>
<proteinExistence type="predicted"/>
<evidence type="ECO:0000256" key="4">
    <source>
        <dbReference type="ARBA" id="ARBA00022679"/>
    </source>
</evidence>
<dbReference type="AlphaFoldDB" id="A0A1E3XGR4"/>
<feature type="transmembrane region" description="Helical" evidence="8">
    <location>
        <begin position="355"/>
        <end position="372"/>
    </location>
</feature>
<dbReference type="Pfam" id="PF13231">
    <property type="entry name" value="PMT_2"/>
    <property type="match status" value="1"/>
</dbReference>
<keyword evidence="7 8" id="KW-0472">Membrane</keyword>
<evidence type="ECO:0000256" key="1">
    <source>
        <dbReference type="ARBA" id="ARBA00004651"/>
    </source>
</evidence>
<feature type="transmembrane region" description="Helical" evidence="8">
    <location>
        <begin position="178"/>
        <end position="202"/>
    </location>
</feature>
<dbReference type="Proteomes" id="UP000094056">
    <property type="component" value="Unassembled WGS sequence"/>
</dbReference>
<evidence type="ECO:0000256" key="5">
    <source>
        <dbReference type="ARBA" id="ARBA00022692"/>
    </source>
</evidence>
<dbReference type="GO" id="GO:0016763">
    <property type="term" value="F:pentosyltransferase activity"/>
    <property type="evidence" value="ECO:0007669"/>
    <property type="project" value="TreeGrafter"/>
</dbReference>
<comment type="caution">
    <text evidence="10">The sequence shown here is derived from an EMBL/GenBank/DDBJ whole genome shotgun (WGS) entry which is preliminary data.</text>
</comment>
<keyword evidence="5 8" id="KW-0812">Transmembrane</keyword>
<dbReference type="PANTHER" id="PTHR33908">
    <property type="entry name" value="MANNOSYLTRANSFERASE YKCB-RELATED"/>
    <property type="match status" value="1"/>
</dbReference>
<evidence type="ECO:0000256" key="6">
    <source>
        <dbReference type="ARBA" id="ARBA00022989"/>
    </source>
</evidence>
<dbReference type="GO" id="GO:0009103">
    <property type="term" value="P:lipopolysaccharide biosynthetic process"/>
    <property type="evidence" value="ECO:0007669"/>
    <property type="project" value="UniProtKB-ARBA"/>
</dbReference>
<keyword evidence="4" id="KW-0808">Transferase</keyword>
<organism evidence="10 11">
    <name type="scientific">Candidatus Scalindua rubra</name>
    <dbReference type="NCBI Taxonomy" id="1872076"/>
    <lineage>
        <taxon>Bacteria</taxon>
        <taxon>Pseudomonadati</taxon>
        <taxon>Planctomycetota</taxon>
        <taxon>Candidatus Brocadiia</taxon>
        <taxon>Candidatus Brocadiales</taxon>
        <taxon>Candidatus Scalinduaceae</taxon>
        <taxon>Candidatus Scalindua</taxon>
    </lineage>
</organism>
<dbReference type="PANTHER" id="PTHR33908:SF11">
    <property type="entry name" value="MEMBRANE PROTEIN"/>
    <property type="match status" value="1"/>
</dbReference>
<keyword evidence="2" id="KW-1003">Cell membrane</keyword>
<evidence type="ECO:0000256" key="8">
    <source>
        <dbReference type="SAM" id="Phobius"/>
    </source>
</evidence>
<gene>
    <name evidence="10" type="ORF">SCARUB_00087</name>
</gene>
<evidence type="ECO:0000313" key="10">
    <source>
        <dbReference type="EMBL" id="ODS34827.1"/>
    </source>
</evidence>
<dbReference type="GO" id="GO:0005886">
    <property type="term" value="C:plasma membrane"/>
    <property type="evidence" value="ECO:0007669"/>
    <property type="project" value="UniProtKB-SubCell"/>
</dbReference>
<protein>
    <recommendedName>
        <fullName evidence="9">Glycosyltransferase RgtA/B/C/D-like domain-containing protein</fullName>
    </recommendedName>
</protein>
<dbReference type="InterPro" id="IPR050297">
    <property type="entry name" value="LipidA_mod_glycosyltrf_83"/>
</dbReference>
<sequence length="385" mass="44644">MALNNESRKLIIIFSIALSLGLILFFAVGSWNDEVLKERLLNHDSKEYHNIAVNLIENKVFSNTESSPHSPNIFRTPIYPFFLASVYAIFGYKPYIAIFFQLIIGAITCILTYKIGRSFFDKKIASFAGLFMVFEYSSILYNNVLMTETLFTFLFITHIYLLIKFIKENNSKMLVYSSVFLGLSTLCKPISIYFFIFLIPAFFLHFRKNLQKGILKYSILTLVFVLTITPWMVRNHKVSGKFLFSSAQEKVLRWHLYHLIKSRQKLKEVKPKQMERVQSPNRDPSTKRNVIHEISTKKKNNSVVLTDAKRYLKGMTYFIMATKEKKFLEFVLFISIITYFVIATGPVGGTGAGRYRVPVMPYIILLASYGMIQIQGRWRGYKLIS</sequence>
<dbReference type="EMBL" id="MAYW01000001">
    <property type="protein sequence ID" value="ODS34827.1"/>
    <property type="molecule type" value="Genomic_DNA"/>
</dbReference>
<keyword evidence="3" id="KW-0328">Glycosyltransferase</keyword>
<reference evidence="10 11" key="1">
    <citation type="submission" date="2016-07" db="EMBL/GenBank/DDBJ databases">
        <title>Draft genome of Scalindua rubra, obtained from a brine-seawater interface in the Red Sea, sheds light on salt adaptation in anammox bacteria.</title>
        <authorList>
            <person name="Speth D.R."/>
            <person name="Lagkouvardos I."/>
            <person name="Wang Y."/>
            <person name="Qian P.-Y."/>
            <person name="Dutilh B.E."/>
            <person name="Jetten M.S."/>
        </authorList>
    </citation>
    <scope>NUCLEOTIDE SEQUENCE [LARGE SCALE GENOMIC DNA]</scope>
    <source>
        <strain evidence="10">BSI-1</strain>
    </source>
</reference>
<accession>A0A1E3XGR4</accession>
<evidence type="ECO:0000259" key="9">
    <source>
        <dbReference type="Pfam" id="PF13231"/>
    </source>
</evidence>
<feature type="transmembrane region" description="Helical" evidence="8">
    <location>
        <begin position="95"/>
        <end position="113"/>
    </location>
</feature>
<feature type="transmembrane region" description="Helical" evidence="8">
    <location>
        <begin position="214"/>
        <end position="233"/>
    </location>
</feature>
<feature type="transmembrane region" description="Helical" evidence="8">
    <location>
        <begin position="327"/>
        <end position="349"/>
    </location>
</feature>
<feature type="transmembrane region" description="Helical" evidence="8">
    <location>
        <begin position="12"/>
        <end position="31"/>
    </location>
</feature>
<evidence type="ECO:0000256" key="7">
    <source>
        <dbReference type="ARBA" id="ARBA00023136"/>
    </source>
</evidence>
<feature type="transmembrane region" description="Helical" evidence="8">
    <location>
        <begin position="150"/>
        <end position="166"/>
    </location>
</feature>
<evidence type="ECO:0000313" key="11">
    <source>
        <dbReference type="Proteomes" id="UP000094056"/>
    </source>
</evidence>
<name>A0A1E3XGR4_9BACT</name>